<feature type="transmembrane region" description="Helical" evidence="3">
    <location>
        <begin position="45"/>
        <end position="65"/>
    </location>
</feature>
<feature type="domain" description="AprE-like beta-barrel" evidence="5">
    <location>
        <begin position="318"/>
        <end position="401"/>
    </location>
</feature>
<evidence type="ECO:0000313" key="7">
    <source>
        <dbReference type="Proteomes" id="UP000290819"/>
    </source>
</evidence>
<keyword evidence="3" id="KW-1133">Transmembrane helix</keyword>
<dbReference type="Pfam" id="PF25967">
    <property type="entry name" value="RND-MFP_C"/>
    <property type="match status" value="1"/>
</dbReference>
<organism evidence="6 7">
    <name type="scientific">Bradyrhizobium betae</name>
    <dbReference type="NCBI Taxonomy" id="244734"/>
    <lineage>
        <taxon>Bacteria</taxon>
        <taxon>Pseudomonadati</taxon>
        <taxon>Pseudomonadota</taxon>
        <taxon>Alphaproteobacteria</taxon>
        <taxon>Hyphomicrobiales</taxon>
        <taxon>Nitrobacteraceae</taxon>
        <taxon>Bradyrhizobium</taxon>
    </lineage>
</organism>
<dbReference type="InterPro" id="IPR058627">
    <property type="entry name" value="MdtA-like_C"/>
</dbReference>
<comment type="caution">
    <text evidence="6">The sequence shown here is derived from an EMBL/GenBank/DDBJ whole genome shotgun (WGS) entry which is preliminary data.</text>
</comment>
<dbReference type="InterPro" id="IPR058982">
    <property type="entry name" value="Beta-barrel_AprE"/>
</dbReference>
<keyword evidence="3" id="KW-0812">Transmembrane</keyword>
<dbReference type="Proteomes" id="UP000290819">
    <property type="component" value="Unassembled WGS sequence"/>
</dbReference>
<dbReference type="EMBL" id="MZXW01000050">
    <property type="protein sequence ID" value="RXT36375.1"/>
    <property type="molecule type" value="Genomic_DNA"/>
</dbReference>
<dbReference type="Gene3D" id="2.40.30.170">
    <property type="match status" value="1"/>
</dbReference>
<protein>
    <recommendedName>
        <fullName evidence="8">HlyD family efflux transporter periplasmic adaptor subunit</fullName>
    </recommendedName>
</protein>
<evidence type="ECO:0000313" key="6">
    <source>
        <dbReference type="EMBL" id="RXT36375.1"/>
    </source>
</evidence>
<evidence type="ECO:0000259" key="4">
    <source>
        <dbReference type="Pfam" id="PF25967"/>
    </source>
</evidence>
<dbReference type="Gene3D" id="2.40.420.20">
    <property type="match status" value="1"/>
</dbReference>
<accession>A0A4Q1UMN1</accession>
<dbReference type="SUPFAM" id="SSF111369">
    <property type="entry name" value="HlyD-like secretion proteins"/>
    <property type="match status" value="1"/>
</dbReference>
<gene>
    <name evidence="6" type="ORF">B5V03_32405</name>
</gene>
<dbReference type="GO" id="GO:0030313">
    <property type="term" value="C:cell envelope"/>
    <property type="evidence" value="ECO:0007669"/>
    <property type="project" value="UniProtKB-SubCell"/>
</dbReference>
<dbReference type="OrthoDB" id="9806939at2"/>
<proteinExistence type="predicted"/>
<keyword evidence="3" id="KW-0472">Membrane</keyword>
<keyword evidence="7" id="KW-1185">Reference proteome</keyword>
<dbReference type="InterPro" id="IPR050465">
    <property type="entry name" value="UPF0194_transport"/>
</dbReference>
<reference evidence="6 7" key="1">
    <citation type="submission" date="2017-03" db="EMBL/GenBank/DDBJ databases">
        <authorList>
            <person name="Safronova V.I."/>
            <person name="Sazanova A.L."/>
            <person name="Chirak E.R."/>
        </authorList>
    </citation>
    <scope>NUCLEOTIDE SEQUENCE [LARGE SCALE GENOMIC DNA]</scope>
    <source>
        <strain evidence="6 7">Opo-243</strain>
    </source>
</reference>
<dbReference type="Pfam" id="PF26002">
    <property type="entry name" value="Beta-barrel_AprE"/>
    <property type="match status" value="1"/>
</dbReference>
<evidence type="ECO:0000259" key="5">
    <source>
        <dbReference type="Pfam" id="PF26002"/>
    </source>
</evidence>
<sequence>MAHKPRGLDHRQGGSYSAMTTSGITDTVLAETGPMGSEPILSRKIRLWCIVLIAIGAIALTGIAWDRFGPGDRPPQDSVKPIHASKRLSIVPVALTTQLDILGNVSAGRGVVIIAPFDGVIGEKKVSLGESVAAGDVLLKMDDGEIQARLREAQSALLKAAMAENDISHWDNGPEVTRARRALEAAQVTLTNLDRKVIETKGLLDRGIVSSDEYASLVQQRDSQKLLVAGAQQDLTVAAARGGAEGRRLAELDLEVAKAKFADVKKQADGATLRTPAAGVLMRPAPSGLPGAAPTVVELGSRVQRGQALFTVADMESLVVDGKVDEVDVNHVRVGQPVNIASDAFPGAPLSGRVISVSAEADRDASSKAAVFNVRAAITGGDDARRRSIRIGMSARLTITVQSKADAIVIPLGAVQRRSTGDWVTVEDMQTGETGDREIVLGSTTTTGVEVLSGLRTGDRLVIHR</sequence>
<name>A0A4Q1UMN1_9BRAD</name>
<dbReference type="PANTHER" id="PTHR32347:SF14">
    <property type="entry name" value="EFFLUX SYSTEM COMPONENT YKNX-RELATED"/>
    <property type="match status" value="1"/>
</dbReference>
<dbReference type="Gene3D" id="2.40.50.100">
    <property type="match status" value="1"/>
</dbReference>
<feature type="domain" description="Multidrug resistance protein MdtA-like C-terminal permuted SH3" evidence="4">
    <location>
        <begin position="406"/>
        <end position="464"/>
    </location>
</feature>
<dbReference type="PANTHER" id="PTHR32347">
    <property type="entry name" value="EFFLUX SYSTEM COMPONENT YKNX-RELATED"/>
    <property type="match status" value="1"/>
</dbReference>
<evidence type="ECO:0008006" key="8">
    <source>
        <dbReference type="Google" id="ProtNLM"/>
    </source>
</evidence>
<keyword evidence="2" id="KW-0175">Coiled coil</keyword>
<evidence type="ECO:0000256" key="2">
    <source>
        <dbReference type="ARBA" id="ARBA00023054"/>
    </source>
</evidence>
<dbReference type="AlphaFoldDB" id="A0A4Q1UMN1"/>
<evidence type="ECO:0000256" key="1">
    <source>
        <dbReference type="ARBA" id="ARBA00004196"/>
    </source>
</evidence>
<comment type="subcellular location">
    <subcellularLocation>
        <location evidence="1">Cell envelope</location>
    </subcellularLocation>
</comment>
<evidence type="ECO:0000256" key="3">
    <source>
        <dbReference type="SAM" id="Phobius"/>
    </source>
</evidence>